<evidence type="ECO:0000313" key="3">
    <source>
        <dbReference type="EMBL" id="KAK0737515.1"/>
    </source>
</evidence>
<comment type="similarity">
    <text evidence="1">Belongs to the gemin-2 family.</text>
</comment>
<dbReference type="PANTHER" id="PTHR12794">
    <property type="entry name" value="GEMIN2"/>
    <property type="match status" value="1"/>
</dbReference>
<dbReference type="GO" id="GO:0000387">
    <property type="term" value="P:spliceosomal snRNP assembly"/>
    <property type="evidence" value="ECO:0007669"/>
    <property type="project" value="InterPro"/>
</dbReference>
<keyword evidence="4" id="KW-1185">Reference proteome</keyword>
<accession>A0AA40BNI9</accession>
<gene>
    <name evidence="3" type="ORF">B0T21DRAFT_286109</name>
</gene>
<proteinExistence type="inferred from homology"/>
<dbReference type="InterPro" id="IPR035426">
    <property type="entry name" value="Gemin2/Brr1"/>
</dbReference>
<evidence type="ECO:0000313" key="4">
    <source>
        <dbReference type="Proteomes" id="UP001172159"/>
    </source>
</evidence>
<feature type="region of interest" description="Disordered" evidence="2">
    <location>
        <begin position="1"/>
        <end position="68"/>
    </location>
</feature>
<dbReference type="GO" id="GO:0005634">
    <property type="term" value="C:nucleus"/>
    <property type="evidence" value="ECO:0007669"/>
    <property type="project" value="TreeGrafter"/>
</dbReference>
<sequence length="483" mass="53734">MASKRDHSALSASDYDDAPHSSSANKRRREQPSSKSKQVEAKTDPTYGQRTAFPGLDDDGTGQFSDSDLEFEECGDALAYLKSVRQEASHVPHILVAPKAGPQLPPHLLSATTNSLPQTVDRSLYDNGVGDSRGYYQDGAYTAAPDPSPTSSQEEGEFLASADAEAENKRALRDSYFASLTTQFLSLRTLLHQDPPQDLIDALGKDHGIEVGSFGPKSWTFRVWTKRIRYTDPLPVQIAALDRQSVLKILRVILGGKFIRRGYELRERTSRWIWALLARLPDRGVLDHTEVGWVRELGKRAVLMMVSIAHMAALREEVDEELEGEEFEEGDEDGEYHEYEDMEPESREEETVAANPDDRTPLEISPAGPIATADPREAEDGEVDMDIDEGEVSDGDNHKDLEADIAAAKARILAQLEVVPAEPEDTPVALEKEVQADHEYEPVFDEARARLNMRATLNMILTVAGEFYGQRDLLEFRDPFPAL</sequence>
<evidence type="ECO:0000256" key="2">
    <source>
        <dbReference type="SAM" id="MobiDB-lite"/>
    </source>
</evidence>
<dbReference type="Gene3D" id="1.20.58.1070">
    <property type="match status" value="1"/>
</dbReference>
<dbReference type="Proteomes" id="UP001172159">
    <property type="component" value="Unassembled WGS sequence"/>
</dbReference>
<organism evidence="3 4">
    <name type="scientific">Apiosordaria backusii</name>
    <dbReference type="NCBI Taxonomy" id="314023"/>
    <lineage>
        <taxon>Eukaryota</taxon>
        <taxon>Fungi</taxon>
        <taxon>Dikarya</taxon>
        <taxon>Ascomycota</taxon>
        <taxon>Pezizomycotina</taxon>
        <taxon>Sordariomycetes</taxon>
        <taxon>Sordariomycetidae</taxon>
        <taxon>Sordariales</taxon>
        <taxon>Lasiosphaeriaceae</taxon>
        <taxon>Apiosordaria</taxon>
    </lineage>
</organism>
<feature type="compositionally biased region" description="Acidic residues" evidence="2">
    <location>
        <begin position="319"/>
        <end position="348"/>
    </location>
</feature>
<comment type="caution">
    <text evidence="3">The sequence shown here is derived from an EMBL/GenBank/DDBJ whole genome shotgun (WGS) entry which is preliminary data.</text>
</comment>
<reference evidence="3" key="1">
    <citation type="submission" date="2023-06" db="EMBL/GenBank/DDBJ databases">
        <title>Genome-scale phylogeny and comparative genomics of the fungal order Sordariales.</title>
        <authorList>
            <consortium name="Lawrence Berkeley National Laboratory"/>
            <person name="Hensen N."/>
            <person name="Bonometti L."/>
            <person name="Westerberg I."/>
            <person name="Brannstrom I.O."/>
            <person name="Guillou S."/>
            <person name="Cros-Aarteil S."/>
            <person name="Calhoun S."/>
            <person name="Haridas S."/>
            <person name="Kuo A."/>
            <person name="Mondo S."/>
            <person name="Pangilinan J."/>
            <person name="Riley R."/>
            <person name="Labutti K."/>
            <person name="Andreopoulos B."/>
            <person name="Lipzen A."/>
            <person name="Chen C."/>
            <person name="Yanf M."/>
            <person name="Daum C."/>
            <person name="Ng V."/>
            <person name="Clum A."/>
            <person name="Steindorff A."/>
            <person name="Ohm R."/>
            <person name="Martin F."/>
            <person name="Silar P."/>
            <person name="Natvig D."/>
            <person name="Lalanne C."/>
            <person name="Gautier V."/>
            <person name="Ament-Velasquez S.L."/>
            <person name="Kruys A."/>
            <person name="Hutchinson M.I."/>
            <person name="Powell A.J."/>
            <person name="Barry K."/>
            <person name="Miller A.N."/>
            <person name="Grigoriev I.V."/>
            <person name="Debuchy R."/>
            <person name="Gladieux P."/>
            <person name="Thoren M.H."/>
            <person name="Johannesson H."/>
        </authorList>
    </citation>
    <scope>NUCLEOTIDE SEQUENCE</scope>
    <source>
        <strain evidence="3">CBS 540.89</strain>
    </source>
</reference>
<protein>
    <submittedName>
        <fullName evidence="3">Uncharacterized protein</fullName>
    </submittedName>
</protein>
<dbReference type="Pfam" id="PF04938">
    <property type="entry name" value="SIP1"/>
    <property type="match status" value="1"/>
</dbReference>
<dbReference type="EMBL" id="JAUKTV010000005">
    <property type="protein sequence ID" value="KAK0737515.1"/>
    <property type="molecule type" value="Genomic_DNA"/>
</dbReference>
<feature type="region of interest" description="Disordered" evidence="2">
    <location>
        <begin position="136"/>
        <end position="157"/>
    </location>
</feature>
<dbReference type="PANTHER" id="PTHR12794:SF0">
    <property type="entry name" value="GEM-ASSOCIATED PROTEIN 2"/>
    <property type="match status" value="1"/>
</dbReference>
<feature type="region of interest" description="Disordered" evidence="2">
    <location>
        <begin position="319"/>
        <end position="374"/>
    </location>
</feature>
<name>A0AA40BNI9_9PEZI</name>
<dbReference type="GO" id="GO:0032797">
    <property type="term" value="C:SMN complex"/>
    <property type="evidence" value="ECO:0007669"/>
    <property type="project" value="TreeGrafter"/>
</dbReference>
<evidence type="ECO:0000256" key="1">
    <source>
        <dbReference type="ARBA" id="ARBA00025758"/>
    </source>
</evidence>
<dbReference type="AlphaFoldDB" id="A0AA40BNI9"/>